<reference evidence="1 2" key="1">
    <citation type="journal article" date="2006" name="Science">
        <title>The genome of black cottonwood, Populus trichocarpa (Torr. &amp; Gray).</title>
        <authorList>
            <person name="Tuskan G.A."/>
            <person name="Difazio S."/>
            <person name="Jansson S."/>
            <person name="Bohlmann J."/>
            <person name="Grigoriev I."/>
            <person name="Hellsten U."/>
            <person name="Putnam N."/>
            <person name="Ralph S."/>
            <person name="Rombauts S."/>
            <person name="Salamov A."/>
            <person name="Schein J."/>
            <person name="Sterck L."/>
            <person name="Aerts A."/>
            <person name="Bhalerao R.R."/>
            <person name="Bhalerao R.P."/>
            <person name="Blaudez D."/>
            <person name="Boerjan W."/>
            <person name="Brun A."/>
            <person name="Brunner A."/>
            <person name="Busov V."/>
            <person name="Campbell M."/>
            <person name="Carlson J."/>
            <person name="Chalot M."/>
            <person name="Chapman J."/>
            <person name="Chen G.L."/>
            <person name="Cooper D."/>
            <person name="Coutinho P.M."/>
            <person name="Couturier J."/>
            <person name="Covert S."/>
            <person name="Cronk Q."/>
            <person name="Cunningham R."/>
            <person name="Davis J."/>
            <person name="Degroeve S."/>
            <person name="Dejardin A."/>
            <person name="Depamphilis C."/>
            <person name="Detter J."/>
            <person name="Dirks B."/>
            <person name="Dubchak I."/>
            <person name="Duplessis S."/>
            <person name="Ehlting J."/>
            <person name="Ellis B."/>
            <person name="Gendler K."/>
            <person name="Goodstein D."/>
            <person name="Gribskov M."/>
            <person name="Grimwood J."/>
            <person name="Groover A."/>
            <person name="Gunter L."/>
            <person name="Hamberger B."/>
            <person name="Heinze B."/>
            <person name="Helariutta Y."/>
            <person name="Henrissat B."/>
            <person name="Holligan D."/>
            <person name="Holt R."/>
            <person name="Huang W."/>
            <person name="Islam-Faridi N."/>
            <person name="Jones S."/>
            <person name="Jones-Rhoades M."/>
            <person name="Jorgensen R."/>
            <person name="Joshi C."/>
            <person name="Kangasjarvi J."/>
            <person name="Karlsson J."/>
            <person name="Kelleher C."/>
            <person name="Kirkpatrick R."/>
            <person name="Kirst M."/>
            <person name="Kohler A."/>
            <person name="Kalluri U."/>
            <person name="Larimer F."/>
            <person name="Leebens-Mack J."/>
            <person name="Leple J.C."/>
            <person name="Locascio P."/>
            <person name="Lou Y."/>
            <person name="Lucas S."/>
            <person name="Martin F."/>
            <person name="Montanini B."/>
            <person name="Napoli C."/>
            <person name="Nelson D.R."/>
            <person name="Nelson C."/>
            <person name="Nieminen K."/>
            <person name="Nilsson O."/>
            <person name="Pereda V."/>
            <person name="Peter G."/>
            <person name="Philippe R."/>
            <person name="Pilate G."/>
            <person name="Poliakov A."/>
            <person name="Razumovskaya J."/>
            <person name="Richardson P."/>
            <person name="Rinaldi C."/>
            <person name="Ritland K."/>
            <person name="Rouze P."/>
            <person name="Ryaboy D."/>
            <person name="Schmutz J."/>
            <person name="Schrader J."/>
            <person name="Segerman B."/>
            <person name="Shin H."/>
            <person name="Siddiqui A."/>
            <person name="Sterky F."/>
            <person name="Terry A."/>
            <person name="Tsai C.J."/>
            <person name="Uberbacher E."/>
            <person name="Unneberg P."/>
            <person name="Vahala J."/>
            <person name="Wall K."/>
            <person name="Wessler S."/>
            <person name="Yang G."/>
            <person name="Yin T."/>
            <person name="Douglas C."/>
            <person name="Marra M."/>
            <person name="Sandberg G."/>
            <person name="Van de Peer Y."/>
            <person name="Rokhsar D."/>
        </authorList>
    </citation>
    <scope>NUCLEOTIDE SEQUENCE [LARGE SCALE GENOMIC DNA]</scope>
    <source>
        <strain evidence="2">cv. Nisqually</strain>
    </source>
</reference>
<dbReference type="Proteomes" id="UP000006729">
    <property type="component" value="Chromosome 7"/>
</dbReference>
<gene>
    <name evidence="1" type="ORF">POPTR_007G134101v4</name>
</gene>
<comment type="caution">
    <text evidence="1">The sequence shown here is derived from an EMBL/GenBank/DDBJ whole genome shotgun (WGS) entry which is preliminary data.</text>
</comment>
<evidence type="ECO:0000313" key="1">
    <source>
        <dbReference type="EMBL" id="KAI9391750.1"/>
    </source>
</evidence>
<keyword evidence="2" id="KW-1185">Reference proteome</keyword>
<organism evidence="1 2">
    <name type="scientific">Populus trichocarpa</name>
    <name type="common">Western balsam poplar</name>
    <name type="synonym">Populus balsamifera subsp. trichocarpa</name>
    <dbReference type="NCBI Taxonomy" id="3694"/>
    <lineage>
        <taxon>Eukaryota</taxon>
        <taxon>Viridiplantae</taxon>
        <taxon>Streptophyta</taxon>
        <taxon>Embryophyta</taxon>
        <taxon>Tracheophyta</taxon>
        <taxon>Spermatophyta</taxon>
        <taxon>Magnoliopsida</taxon>
        <taxon>eudicotyledons</taxon>
        <taxon>Gunneridae</taxon>
        <taxon>Pentapetalae</taxon>
        <taxon>rosids</taxon>
        <taxon>fabids</taxon>
        <taxon>Malpighiales</taxon>
        <taxon>Salicaceae</taxon>
        <taxon>Saliceae</taxon>
        <taxon>Populus</taxon>
    </lineage>
</organism>
<protein>
    <submittedName>
        <fullName evidence="1">Uncharacterized protein</fullName>
    </submittedName>
</protein>
<evidence type="ECO:0000313" key="2">
    <source>
        <dbReference type="Proteomes" id="UP000006729"/>
    </source>
</evidence>
<proteinExistence type="predicted"/>
<name>A0ACC0SR37_POPTR</name>
<sequence length="171" mass="19811">MEVLNSLQNVASQMRKRKLKKEQERRKLEAEKAKDEELSRKRKREERRERYRVSRDSSAKSVPIPTVFHLFFVLRIDAQPRTQSKQLSSLHHGPRSRSKQLSSMHHGRNDIHVITIPSLVIVQAPSTWIIFFSDLSTTSALVAKTPEALSWQKLQQEVSLIGFLHCCIDSI</sequence>
<accession>A0ACC0SR37</accession>
<dbReference type="EMBL" id="CM009296">
    <property type="protein sequence ID" value="KAI9391750.1"/>
    <property type="molecule type" value="Genomic_DNA"/>
</dbReference>